<dbReference type="Proteomes" id="UP000515317">
    <property type="component" value="Chromosome"/>
</dbReference>
<dbReference type="GO" id="GO:0006508">
    <property type="term" value="P:proteolysis"/>
    <property type="evidence" value="ECO:0007669"/>
    <property type="project" value="InterPro"/>
</dbReference>
<dbReference type="AlphaFoldDB" id="A0A6S6QXN2"/>
<keyword evidence="3" id="KW-1185">Reference proteome</keyword>
<dbReference type="InterPro" id="IPR034122">
    <property type="entry name" value="Retropepsin-like_bacterial"/>
</dbReference>
<accession>A0A6S6QXN2</accession>
<evidence type="ECO:0000313" key="3">
    <source>
        <dbReference type="Proteomes" id="UP000515317"/>
    </source>
</evidence>
<name>A0A6S6QXN2_9HYPH</name>
<reference evidence="2 3" key="1">
    <citation type="submission" date="2020-08" db="EMBL/GenBank/DDBJ databases">
        <title>Genome sequence of Rhizobiales bacterium strain IZ6.</title>
        <authorList>
            <person name="Nakai R."/>
            <person name="Naganuma T."/>
        </authorList>
    </citation>
    <scope>NUCLEOTIDE SEQUENCE [LARGE SCALE GENOMIC DNA]</scope>
    <source>
        <strain evidence="2 3">IZ6</strain>
    </source>
</reference>
<sequence length="169" mass="17739">MLKWVFGIVAAAVVLALAAPDLATRLLATLNESPAEKTQPAGTASGPARVMLSADQRGHFETSVTVNGRPLKALVDTGATVVALTYEDARSLGLVRPGDRYEIKLQTANGTAGAKKVTLNSVRLGGISLSNVEAIVAQEGALAVNLLGMSFLKKLRTFEIQSGRLILEQ</sequence>
<dbReference type="Pfam" id="PF13975">
    <property type="entry name" value="gag-asp_proteas"/>
    <property type="match status" value="1"/>
</dbReference>
<dbReference type="InterPro" id="IPR001969">
    <property type="entry name" value="Aspartic_peptidase_AS"/>
</dbReference>
<dbReference type="Gene3D" id="2.40.70.10">
    <property type="entry name" value="Acid Proteases"/>
    <property type="match status" value="1"/>
</dbReference>
<dbReference type="GO" id="GO:0004190">
    <property type="term" value="F:aspartic-type endopeptidase activity"/>
    <property type="evidence" value="ECO:0007669"/>
    <property type="project" value="InterPro"/>
</dbReference>
<feature type="chain" id="PRO_5028357670" description="TIGR02281 family clan AA aspartic protease" evidence="1">
    <location>
        <begin position="19"/>
        <end position="169"/>
    </location>
</feature>
<dbReference type="RefSeq" id="WP_222875646.1">
    <property type="nucleotide sequence ID" value="NZ_AP023361.1"/>
</dbReference>
<evidence type="ECO:0008006" key="4">
    <source>
        <dbReference type="Google" id="ProtNLM"/>
    </source>
</evidence>
<dbReference type="KEGG" id="tso:IZ6_27770"/>
<dbReference type="InterPro" id="IPR011969">
    <property type="entry name" value="Clan_AA_Asp_peptidase_C"/>
</dbReference>
<gene>
    <name evidence="2" type="ORF">IZ6_27770</name>
</gene>
<dbReference type="PROSITE" id="PS00141">
    <property type="entry name" value="ASP_PROTEASE"/>
    <property type="match status" value="1"/>
</dbReference>
<dbReference type="SUPFAM" id="SSF50630">
    <property type="entry name" value="Acid proteases"/>
    <property type="match status" value="1"/>
</dbReference>
<dbReference type="EMBL" id="AP023361">
    <property type="protein sequence ID" value="BCJ92042.1"/>
    <property type="molecule type" value="Genomic_DNA"/>
</dbReference>
<protein>
    <recommendedName>
        <fullName evidence="4">TIGR02281 family clan AA aspartic protease</fullName>
    </recommendedName>
</protein>
<dbReference type="NCBIfam" id="TIGR02281">
    <property type="entry name" value="clan_AA_DTGA"/>
    <property type="match status" value="1"/>
</dbReference>
<evidence type="ECO:0000313" key="2">
    <source>
        <dbReference type="EMBL" id="BCJ92042.1"/>
    </source>
</evidence>
<dbReference type="CDD" id="cd05483">
    <property type="entry name" value="retropepsin_like_bacteria"/>
    <property type="match status" value="1"/>
</dbReference>
<organism evidence="2 3">
    <name type="scientific">Terrihabitans soli</name>
    <dbReference type="NCBI Taxonomy" id="708113"/>
    <lineage>
        <taxon>Bacteria</taxon>
        <taxon>Pseudomonadati</taxon>
        <taxon>Pseudomonadota</taxon>
        <taxon>Alphaproteobacteria</taxon>
        <taxon>Hyphomicrobiales</taxon>
        <taxon>Terrihabitans</taxon>
    </lineage>
</organism>
<proteinExistence type="predicted"/>
<feature type="signal peptide" evidence="1">
    <location>
        <begin position="1"/>
        <end position="18"/>
    </location>
</feature>
<keyword evidence="1" id="KW-0732">Signal</keyword>
<evidence type="ECO:0000256" key="1">
    <source>
        <dbReference type="SAM" id="SignalP"/>
    </source>
</evidence>
<dbReference type="InterPro" id="IPR021109">
    <property type="entry name" value="Peptidase_aspartic_dom_sf"/>
</dbReference>